<dbReference type="Gene3D" id="3.20.20.120">
    <property type="entry name" value="Enolase-like C-terminal domain"/>
    <property type="match status" value="1"/>
</dbReference>
<sequence length="432" mass="49443">MKTIKVIRAEANFEKEKLRFPFGFKGGYLTELWQAVSRLESANGHEAIGIATQSVLYGDADLFSRSSEATGNALMFLVTSRALELLERRSFTSPIGLLDDIFPEIVEIAKQLTGEKTLNPNFVYNALVGVDNAAWLLYAAENGLRNYNEMIMEAYRPALGYRNDRIGILFQVSYDMSKEVVLQAVRDGYFIFKIKTGYPGDQQTMLEGDMRRLHELHDLLKDIRTEETSDGKLVYTMDANGRYERKETFARYLDYAREIGAFDQILFYEEPFSEENEAYVGDLGVRIAADESVYDVASAKRRIKQGYQAIVLKSIAKTLSQTLKILEYAHNEQVPCSCSDLTINPILLDWHKNMAARLPPFPGLGMPLMETNGATNYVNWETMRQYHPRYGAAWTEQRQGKFLLDDDFYMQSGGIYQNSAHYKQLFRDNRSF</sequence>
<dbReference type="InterPro" id="IPR029065">
    <property type="entry name" value="Enolase_C-like"/>
</dbReference>
<feature type="domain" description="Enolase C-terminal" evidence="1">
    <location>
        <begin position="181"/>
        <end position="361"/>
    </location>
</feature>
<protein>
    <recommendedName>
        <fullName evidence="1">Enolase C-terminal domain-containing protein</fullName>
    </recommendedName>
</protein>
<dbReference type="AlphaFoldDB" id="A0A917M9A7"/>
<dbReference type="SUPFAM" id="SSF51604">
    <property type="entry name" value="Enolase C-terminal domain-like"/>
    <property type="match status" value="1"/>
</dbReference>
<comment type="caution">
    <text evidence="2">The sequence shown here is derived from an EMBL/GenBank/DDBJ whole genome shotgun (WGS) entry which is preliminary data.</text>
</comment>
<dbReference type="EMBL" id="BMER01000001">
    <property type="protein sequence ID" value="GGG85826.1"/>
    <property type="molecule type" value="Genomic_DNA"/>
</dbReference>
<reference evidence="2" key="1">
    <citation type="journal article" date="2014" name="Int. J. Syst. Evol. Microbiol.">
        <title>Complete genome sequence of Corynebacterium casei LMG S-19264T (=DSM 44701T), isolated from a smear-ripened cheese.</title>
        <authorList>
            <consortium name="US DOE Joint Genome Institute (JGI-PGF)"/>
            <person name="Walter F."/>
            <person name="Albersmeier A."/>
            <person name="Kalinowski J."/>
            <person name="Ruckert C."/>
        </authorList>
    </citation>
    <scope>NUCLEOTIDE SEQUENCE</scope>
    <source>
        <strain evidence="2">CGMCC 1.12195</strain>
    </source>
</reference>
<organism evidence="2 3">
    <name type="scientific">Parapedobacter pyrenivorans</name>
    <dbReference type="NCBI Taxonomy" id="1305674"/>
    <lineage>
        <taxon>Bacteria</taxon>
        <taxon>Pseudomonadati</taxon>
        <taxon>Bacteroidota</taxon>
        <taxon>Sphingobacteriia</taxon>
        <taxon>Sphingobacteriales</taxon>
        <taxon>Sphingobacteriaceae</taxon>
        <taxon>Parapedobacter</taxon>
    </lineage>
</organism>
<evidence type="ECO:0000313" key="2">
    <source>
        <dbReference type="EMBL" id="GGG85826.1"/>
    </source>
</evidence>
<keyword evidence="3" id="KW-1185">Reference proteome</keyword>
<dbReference type="Pfam" id="PF13378">
    <property type="entry name" value="MR_MLE_C"/>
    <property type="match status" value="1"/>
</dbReference>
<reference evidence="2" key="2">
    <citation type="submission" date="2020-09" db="EMBL/GenBank/DDBJ databases">
        <authorList>
            <person name="Sun Q."/>
            <person name="Zhou Y."/>
        </authorList>
    </citation>
    <scope>NUCLEOTIDE SEQUENCE</scope>
    <source>
        <strain evidence="2">CGMCC 1.12195</strain>
    </source>
</reference>
<dbReference type="InterPro" id="IPR036849">
    <property type="entry name" value="Enolase-like_C_sf"/>
</dbReference>
<proteinExistence type="predicted"/>
<evidence type="ECO:0000259" key="1">
    <source>
        <dbReference type="Pfam" id="PF13378"/>
    </source>
</evidence>
<name>A0A917M9A7_9SPHI</name>
<dbReference type="Proteomes" id="UP000660862">
    <property type="component" value="Unassembled WGS sequence"/>
</dbReference>
<accession>A0A917M9A7</accession>
<gene>
    <name evidence="2" type="ORF">GCM10007415_19040</name>
</gene>
<dbReference type="GO" id="GO:0016854">
    <property type="term" value="F:racemase and epimerase activity"/>
    <property type="evidence" value="ECO:0007669"/>
    <property type="project" value="UniProtKB-ARBA"/>
</dbReference>
<dbReference type="RefSeq" id="WP_229738650.1">
    <property type="nucleotide sequence ID" value="NZ_BMER01000001.1"/>
</dbReference>
<evidence type="ECO:0000313" key="3">
    <source>
        <dbReference type="Proteomes" id="UP000660862"/>
    </source>
</evidence>